<dbReference type="GO" id="GO:0043457">
    <property type="term" value="P:regulation of cellular respiration"/>
    <property type="evidence" value="ECO:0007669"/>
    <property type="project" value="InterPro"/>
</dbReference>
<accession>A0AAV9L766</accession>
<dbReference type="PANTHER" id="PTHR47188">
    <property type="entry name" value="PROTEIN TAR1"/>
    <property type="match status" value="1"/>
</dbReference>
<evidence type="ECO:0008006" key="4">
    <source>
        <dbReference type="Google" id="ProtNLM"/>
    </source>
</evidence>
<feature type="compositionally biased region" description="Low complexity" evidence="1">
    <location>
        <begin position="210"/>
        <end position="221"/>
    </location>
</feature>
<sequence length="260" mass="28613">MCKCRLHGTFPLFSLQSSHLNICYYHQYLHQQPLRPGSHPRFCSDRRTLLLIGAWHLTRRSGVEAVGADLGGSSKYSNKNFEGRRGERVGGTPIDSAFHGRIESLGFGRPLPPIYSGPRPKSIGEPARHRSTSDRGASLAPIHFPPNNFKYSLTLFSKSFSSFPRDTCLISVSRPYLSLDGIHCPIWAAYPNNPTRRQCLVVRQGPGTTGLSPSLAPPSRGLGPGPPLRTLLHTTIQKTLPHDSKAGLFPVLSSLLRESL</sequence>
<feature type="region of interest" description="Disordered" evidence="1">
    <location>
        <begin position="205"/>
        <end position="224"/>
    </location>
</feature>
<comment type="caution">
    <text evidence="2">The sequence shown here is derived from an EMBL/GenBank/DDBJ whole genome shotgun (WGS) entry which is preliminary data.</text>
</comment>
<protein>
    <recommendedName>
        <fullName evidence="4">Protein TAR1</fullName>
    </recommendedName>
</protein>
<dbReference type="PANTHER" id="PTHR47188:SF1">
    <property type="entry name" value="PROTEIN TAR1"/>
    <property type="match status" value="1"/>
</dbReference>
<keyword evidence="3" id="KW-1185">Reference proteome</keyword>
<evidence type="ECO:0000256" key="1">
    <source>
        <dbReference type="SAM" id="MobiDB-lite"/>
    </source>
</evidence>
<dbReference type="AlphaFoldDB" id="A0AAV9L766"/>
<dbReference type="InterPro" id="IPR044792">
    <property type="entry name" value="TAR1"/>
</dbReference>
<evidence type="ECO:0000313" key="2">
    <source>
        <dbReference type="EMBL" id="KAK4721552.1"/>
    </source>
</evidence>
<dbReference type="EMBL" id="JAWPEI010000007">
    <property type="protein sequence ID" value="KAK4721552.1"/>
    <property type="molecule type" value="Genomic_DNA"/>
</dbReference>
<gene>
    <name evidence="2" type="ORF">R3W88_011785</name>
</gene>
<evidence type="ECO:0000313" key="3">
    <source>
        <dbReference type="Proteomes" id="UP001311915"/>
    </source>
</evidence>
<dbReference type="Proteomes" id="UP001311915">
    <property type="component" value="Unassembled WGS sequence"/>
</dbReference>
<organism evidence="2 3">
    <name type="scientific">Solanum pinnatisectum</name>
    <name type="common">tansyleaf nightshade</name>
    <dbReference type="NCBI Taxonomy" id="50273"/>
    <lineage>
        <taxon>Eukaryota</taxon>
        <taxon>Viridiplantae</taxon>
        <taxon>Streptophyta</taxon>
        <taxon>Embryophyta</taxon>
        <taxon>Tracheophyta</taxon>
        <taxon>Spermatophyta</taxon>
        <taxon>Magnoliopsida</taxon>
        <taxon>eudicotyledons</taxon>
        <taxon>Gunneridae</taxon>
        <taxon>Pentapetalae</taxon>
        <taxon>asterids</taxon>
        <taxon>lamiids</taxon>
        <taxon>Solanales</taxon>
        <taxon>Solanaceae</taxon>
        <taxon>Solanoideae</taxon>
        <taxon>Solaneae</taxon>
        <taxon>Solanum</taxon>
    </lineage>
</organism>
<reference evidence="2 3" key="1">
    <citation type="submission" date="2023-10" db="EMBL/GenBank/DDBJ databases">
        <title>Genome-Wide Identification Analysis in wild type Solanum Pinnatisectum Reveals Some Genes Defensing Phytophthora Infestans.</title>
        <authorList>
            <person name="Sun C."/>
        </authorList>
    </citation>
    <scope>NUCLEOTIDE SEQUENCE [LARGE SCALE GENOMIC DNA]</scope>
    <source>
        <strain evidence="2">LQN</strain>
        <tissue evidence="2">Leaf</tissue>
    </source>
</reference>
<feature type="region of interest" description="Disordered" evidence="1">
    <location>
        <begin position="116"/>
        <end position="136"/>
    </location>
</feature>
<name>A0AAV9L766_9SOLN</name>
<proteinExistence type="predicted"/>